<dbReference type="SUPFAM" id="SSF54928">
    <property type="entry name" value="RNA-binding domain, RBD"/>
    <property type="match status" value="1"/>
</dbReference>
<name>A0ABU6Y5M6_9FABA</name>
<dbReference type="Proteomes" id="UP001341840">
    <property type="component" value="Unassembled WGS sequence"/>
</dbReference>
<evidence type="ECO:0000256" key="1">
    <source>
        <dbReference type="SAM" id="MobiDB-lite"/>
    </source>
</evidence>
<dbReference type="EMBL" id="JASCZI010241680">
    <property type="protein sequence ID" value="MED6204605.1"/>
    <property type="molecule type" value="Genomic_DNA"/>
</dbReference>
<comment type="caution">
    <text evidence="2">The sequence shown here is derived from an EMBL/GenBank/DDBJ whole genome shotgun (WGS) entry which is preliminary data.</text>
</comment>
<organism evidence="2 3">
    <name type="scientific">Stylosanthes scabra</name>
    <dbReference type="NCBI Taxonomy" id="79078"/>
    <lineage>
        <taxon>Eukaryota</taxon>
        <taxon>Viridiplantae</taxon>
        <taxon>Streptophyta</taxon>
        <taxon>Embryophyta</taxon>
        <taxon>Tracheophyta</taxon>
        <taxon>Spermatophyta</taxon>
        <taxon>Magnoliopsida</taxon>
        <taxon>eudicotyledons</taxon>
        <taxon>Gunneridae</taxon>
        <taxon>Pentapetalae</taxon>
        <taxon>rosids</taxon>
        <taxon>fabids</taxon>
        <taxon>Fabales</taxon>
        <taxon>Fabaceae</taxon>
        <taxon>Papilionoideae</taxon>
        <taxon>50 kb inversion clade</taxon>
        <taxon>dalbergioids sensu lato</taxon>
        <taxon>Dalbergieae</taxon>
        <taxon>Pterocarpus clade</taxon>
        <taxon>Stylosanthes</taxon>
    </lineage>
</organism>
<feature type="region of interest" description="Disordered" evidence="1">
    <location>
        <begin position="105"/>
        <end position="139"/>
    </location>
</feature>
<evidence type="ECO:0000313" key="2">
    <source>
        <dbReference type="EMBL" id="MED6204605.1"/>
    </source>
</evidence>
<gene>
    <name evidence="2" type="ORF">PIB30_010459</name>
</gene>
<proteinExistence type="predicted"/>
<keyword evidence="3" id="KW-1185">Reference proteome</keyword>
<evidence type="ECO:0000313" key="3">
    <source>
        <dbReference type="Proteomes" id="UP001341840"/>
    </source>
</evidence>
<feature type="region of interest" description="Disordered" evidence="1">
    <location>
        <begin position="1"/>
        <end position="40"/>
    </location>
</feature>
<protein>
    <submittedName>
        <fullName evidence="2">Uncharacterized protein</fullName>
    </submittedName>
</protein>
<accession>A0ABU6Y5M6</accession>
<dbReference type="InterPro" id="IPR035979">
    <property type="entry name" value="RBD_domain_sf"/>
</dbReference>
<reference evidence="2 3" key="1">
    <citation type="journal article" date="2023" name="Plants (Basel)">
        <title>Bridging the Gap: Combining Genomics and Transcriptomics Approaches to Understand Stylosanthes scabra, an Orphan Legume from the Brazilian Caatinga.</title>
        <authorList>
            <person name="Ferreira-Neto J.R.C."/>
            <person name="da Silva M.D."/>
            <person name="Binneck E."/>
            <person name="de Melo N.F."/>
            <person name="da Silva R.H."/>
            <person name="de Melo A.L.T.M."/>
            <person name="Pandolfi V."/>
            <person name="Bustamante F.O."/>
            <person name="Brasileiro-Vidal A.C."/>
            <person name="Benko-Iseppon A.M."/>
        </authorList>
    </citation>
    <scope>NUCLEOTIDE SEQUENCE [LARGE SCALE GENOMIC DNA]</scope>
    <source>
        <tissue evidence="2">Leaves</tissue>
    </source>
</reference>
<sequence length="139" mass="16051">MEIGRSFPGGNLVAIGGQARSQPTPKLGGNGTNANRDGKRMAFGKTGKIIDIYLSEKIRRANPLKFTLIRYGSKEEARRTKEQLDRWIVWGCELKLTESIYSRSGKEKEVYERDRERRRHEMENVPPTKQTYHQKKQEA</sequence>
<feature type="compositionally biased region" description="Basic and acidic residues" evidence="1">
    <location>
        <begin position="105"/>
        <end position="123"/>
    </location>
</feature>